<dbReference type="PANTHER" id="PTHR38847">
    <property type="match status" value="1"/>
</dbReference>
<keyword evidence="1" id="KW-0732">Signal</keyword>
<name>A0A9W8YKH7_9PEZI</name>
<dbReference type="Proteomes" id="UP001140453">
    <property type="component" value="Unassembled WGS sequence"/>
</dbReference>
<protein>
    <submittedName>
        <fullName evidence="2">Uncharacterized protein</fullName>
    </submittedName>
</protein>
<evidence type="ECO:0000256" key="1">
    <source>
        <dbReference type="SAM" id="SignalP"/>
    </source>
</evidence>
<sequence>MRFNAALLLPLAATATPLARSTGPDPSQITISQTSFSGNGCPQGTVSTSYSADKTLVTFGFDSFQTYIGPGTTVADRSKNCQLHLTLNYPGGFQYSLVDSTYHGYAQMDTGVTGTFYSTYYFSQDAAATTTTKAVLTGGGLWAAGQVYTKQVCDY</sequence>
<accession>A0A9W8YKH7</accession>
<dbReference type="EMBL" id="JAPEVB010000006">
    <property type="protein sequence ID" value="KAJ4386867.1"/>
    <property type="molecule type" value="Genomic_DNA"/>
</dbReference>
<dbReference type="OrthoDB" id="152248at2759"/>
<dbReference type="Pfam" id="PF14273">
    <property type="entry name" value="DUF4360"/>
    <property type="match status" value="1"/>
</dbReference>
<organism evidence="2 3">
    <name type="scientific">Gnomoniopsis smithogilvyi</name>
    <dbReference type="NCBI Taxonomy" id="1191159"/>
    <lineage>
        <taxon>Eukaryota</taxon>
        <taxon>Fungi</taxon>
        <taxon>Dikarya</taxon>
        <taxon>Ascomycota</taxon>
        <taxon>Pezizomycotina</taxon>
        <taxon>Sordariomycetes</taxon>
        <taxon>Sordariomycetidae</taxon>
        <taxon>Diaporthales</taxon>
        <taxon>Gnomoniaceae</taxon>
        <taxon>Gnomoniopsis</taxon>
    </lineage>
</organism>
<keyword evidence="3" id="KW-1185">Reference proteome</keyword>
<proteinExistence type="predicted"/>
<dbReference type="InterPro" id="IPR025649">
    <property type="entry name" value="DUF4360"/>
</dbReference>
<reference evidence="2" key="1">
    <citation type="submission" date="2022-10" db="EMBL/GenBank/DDBJ databases">
        <title>Tapping the CABI collections for fungal endophytes: first genome assemblies for Collariella, Neodidymelliopsis, Ascochyta clinopodiicola, Didymella pomorum, Didymosphaeria variabile, Neocosmospora piperis and Neocucurbitaria cava.</title>
        <authorList>
            <person name="Hill R."/>
        </authorList>
    </citation>
    <scope>NUCLEOTIDE SEQUENCE</scope>
    <source>
        <strain evidence="2">IMI 355082</strain>
    </source>
</reference>
<feature type="chain" id="PRO_5040848194" evidence="1">
    <location>
        <begin position="22"/>
        <end position="155"/>
    </location>
</feature>
<evidence type="ECO:0000313" key="3">
    <source>
        <dbReference type="Proteomes" id="UP001140453"/>
    </source>
</evidence>
<dbReference type="PANTHER" id="PTHR38847:SF1">
    <property type="entry name" value="PSEUDOURIDINE SYNTHASE RSUA_RLUA-LIKE DOMAIN-CONTAINING PROTEIN"/>
    <property type="match status" value="1"/>
</dbReference>
<feature type="signal peptide" evidence="1">
    <location>
        <begin position="1"/>
        <end position="21"/>
    </location>
</feature>
<dbReference type="AlphaFoldDB" id="A0A9W8YKH7"/>
<gene>
    <name evidence="2" type="ORF">N0V93_009765</name>
</gene>
<comment type="caution">
    <text evidence="2">The sequence shown here is derived from an EMBL/GenBank/DDBJ whole genome shotgun (WGS) entry which is preliminary data.</text>
</comment>
<evidence type="ECO:0000313" key="2">
    <source>
        <dbReference type="EMBL" id="KAJ4386867.1"/>
    </source>
</evidence>